<dbReference type="EMBL" id="CP002881">
    <property type="protein sequence ID" value="AEJ06297.1"/>
    <property type="molecule type" value="Genomic_DNA"/>
</dbReference>
<name>F8H8C8_STUS2</name>
<evidence type="ECO:0000256" key="1">
    <source>
        <dbReference type="SAM" id="MobiDB-lite"/>
    </source>
</evidence>
<evidence type="ECO:0000313" key="2">
    <source>
        <dbReference type="EMBL" id="AEJ06297.1"/>
    </source>
</evidence>
<reference key="2">
    <citation type="submission" date="2011-06" db="EMBL/GenBank/DDBJ databases">
        <title>Complete Genome Sequence of Pseudomonas stutzeri Strain CGMCC 1.1803.</title>
        <authorList>
            <person name="Yan Y."/>
            <person name="Chen M."/>
            <person name="Lu W."/>
            <person name="Zhang W."/>
            <person name="Ping S."/>
            <person name="Lin M."/>
        </authorList>
    </citation>
    <scope>NUCLEOTIDE SEQUENCE</scope>
    <source>
        <strain>ATCC 17588</strain>
    </source>
</reference>
<proteinExistence type="predicted"/>
<protein>
    <submittedName>
        <fullName evidence="2">Uncharacterized protein</fullName>
    </submittedName>
</protein>
<evidence type="ECO:0000313" key="3">
    <source>
        <dbReference type="Proteomes" id="UP000008932"/>
    </source>
</evidence>
<reference evidence="2 3" key="1">
    <citation type="journal article" date="2011" name="J. Bacteriol.">
        <title>Complete Genome Sequence of the Type Strain Pseudomonas stutzeri CGMCC 1.1803.</title>
        <authorList>
            <person name="Chen M."/>
            <person name="Yan Y."/>
            <person name="Zhang W."/>
            <person name="Lu W."/>
            <person name="Wang J."/>
            <person name="Ping S."/>
            <person name="Lin M."/>
        </authorList>
    </citation>
    <scope>NUCLEOTIDE SEQUENCE [LARGE SCALE GENOMIC DNA]</scope>
    <source>
        <strain evidence="3">ATCC 17588 / DSM 5190 / CCUG 11256 / JCM 5965 / LMG 11199 / NCIMB 11358 / Stanier 221</strain>
    </source>
</reference>
<dbReference type="Proteomes" id="UP000008932">
    <property type="component" value="Chromosome"/>
</dbReference>
<feature type="region of interest" description="Disordered" evidence="1">
    <location>
        <begin position="43"/>
        <end position="90"/>
    </location>
</feature>
<dbReference type="HOGENOM" id="CLU_2438586_0_0_6"/>
<reference evidence="3" key="3">
    <citation type="submission" date="2011-06" db="EMBL/GenBank/DDBJ databases">
        <title>Complete genome sequence of Pseudomonas stutzeri strain CGMCC 1.1803.</title>
        <authorList>
            <person name="Yan Y."/>
            <person name="Chen M."/>
            <person name="Lu W."/>
            <person name="Zhang W."/>
            <person name="Ping S."/>
            <person name="Lin M."/>
        </authorList>
    </citation>
    <scope>NUCLEOTIDE SEQUENCE [LARGE SCALE GENOMIC DNA]</scope>
    <source>
        <strain evidence="3">ATCC 17588 / DSM 5190 / CCUG 11256 / JCM 5965 / LMG 11199 / NCIMB 11358 / Stanier 221</strain>
    </source>
</reference>
<feature type="compositionally biased region" description="Low complexity" evidence="1">
    <location>
        <begin position="53"/>
        <end position="65"/>
    </location>
</feature>
<gene>
    <name evidence="2" type="ordered locus">PSTAB_3016</name>
</gene>
<accession>F8H8C8</accession>
<sequence>MRRLLGERMADSSPAPAYPAMARGAAALPHATVQCHNVIKRNPAFCPTNRNDPSSSASEGGPEASPRADHPLIARARRASEDIAGNTQWI</sequence>
<dbReference type="KEGG" id="psz:PSTAB_3016"/>
<dbReference type="AlphaFoldDB" id="F8H8C8"/>
<organism evidence="2 3">
    <name type="scientific">Stutzerimonas stutzeri (strain ATCC 17588 / DSM 5190 / CCUG 11256 / JCM 5965 / LMG 11199 / NBRC 14165 / NCIMB 11358 / Stanier 221)</name>
    <name type="common">Pseudomonas stutzeri</name>
    <dbReference type="NCBI Taxonomy" id="96563"/>
    <lineage>
        <taxon>Bacteria</taxon>
        <taxon>Pseudomonadati</taxon>
        <taxon>Pseudomonadota</taxon>
        <taxon>Gammaproteobacteria</taxon>
        <taxon>Pseudomonadales</taxon>
        <taxon>Pseudomonadaceae</taxon>
        <taxon>Stutzerimonas</taxon>
    </lineage>
</organism>